<evidence type="ECO:0000313" key="1">
    <source>
        <dbReference type="EMBL" id="TVU06929.1"/>
    </source>
</evidence>
<proteinExistence type="predicted"/>
<dbReference type="EMBL" id="RWGY01000045">
    <property type="protein sequence ID" value="TVU06929.1"/>
    <property type="molecule type" value="Genomic_DNA"/>
</dbReference>
<dbReference type="Proteomes" id="UP000324897">
    <property type="component" value="Unassembled WGS sequence"/>
</dbReference>
<accession>A0A5J9T673</accession>
<organism evidence="1 2">
    <name type="scientific">Eragrostis curvula</name>
    <name type="common">weeping love grass</name>
    <dbReference type="NCBI Taxonomy" id="38414"/>
    <lineage>
        <taxon>Eukaryota</taxon>
        <taxon>Viridiplantae</taxon>
        <taxon>Streptophyta</taxon>
        <taxon>Embryophyta</taxon>
        <taxon>Tracheophyta</taxon>
        <taxon>Spermatophyta</taxon>
        <taxon>Magnoliopsida</taxon>
        <taxon>Liliopsida</taxon>
        <taxon>Poales</taxon>
        <taxon>Poaceae</taxon>
        <taxon>PACMAD clade</taxon>
        <taxon>Chloridoideae</taxon>
        <taxon>Eragrostideae</taxon>
        <taxon>Eragrostidinae</taxon>
        <taxon>Eragrostis</taxon>
    </lineage>
</organism>
<protein>
    <submittedName>
        <fullName evidence="1">Uncharacterized protein</fullName>
    </submittedName>
</protein>
<evidence type="ECO:0000313" key="2">
    <source>
        <dbReference type="Proteomes" id="UP000324897"/>
    </source>
</evidence>
<dbReference type="Gramene" id="TVU06929">
    <property type="protein sequence ID" value="TVU06929"/>
    <property type="gene ID" value="EJB05_46965"/>
</dbReference>
<keyword evidence="2" id="KW-1185">Reference proteome</keyword>
<reference evidence="1 2" key="1">
    <citation type="journal article" date="2019" name="Sci. Rep.">
        <title>A high-quality genome of Eragrostis curvula grass provides insights into Poaceae evolution and supports new strategies to enhance forage quality.</title>
        <authorList>
            <person name="Carballo J."/>
            <person name="Santos B.A.C.M."/>
            <person name="Zappacosta D."/>
            <person name="Garbus I."/>
            <person name="Selva J.P."/>
            <person name="Gallo C.A."/>
            <person name="Diaz A."/>
            <person name="Albertini E."/>
            <person name="Caccamo M."/>
            <person name="Echenique V."/>
        </authorList>
    </citation>
    <scope>NUCLEOTIDE SEQUENCE [LARGE SCALE GENOMIC DNA]</scope>
    <source>
        <strain evidence="2">cv. Victoria</strain>
        <tissue evidence="1">Leaf</tissue>
    </source>
</reference>
<gene>
    <name evidence="1" type="ORF">EJB05_46965</name>
</gene>
<sequence>MGSSSSYFFSADAWVSGVECWGWGWVYARHNVANFMILRLGGKNELRKNQLVMATDIYFNMSASICPLQYIVKVLAIHRELLVVHGYFADWIFKDDQTLQRRKKARQWIKRAKS</sequence>
<name>A0A5J9T673_9POAL</name>
<dbReference type="AlphaFoldDB" id="A0A5J9T673"/>
<comment type="caution">
    <text evidence="1">The sequence shown here is derived from an EMBL/GenBank/DDBJ whole genome shotgun (WGS) entry which is preliminary data.</text>
</comment>